<evidence type="ECO:0000259" key="5">
    <source>
        <dbReference type="SMART" id="SM00729"/>
    </source>
</evidence>
<dbReference type="InterPro" id="IPR006638">
    <property type="entry name" value="Elp3/MiaA/NifB-like_rSAM"/>
</dbReference>
<name>A0A0P7ZHV6_9EURY</name>
<evidence type="ECO:0000313" key="7">
    <source>
        <dbReference type="Proteomes" id="UP000050360"/>
    </source>
</evidence>
<dbReference type="PANTHER" id="PTHR43288">
    <property type="entry name" value="BIOTIN SYNTHASE-RELATED PROTEIN, RADICAL SAM SUPERFAMILY"/>
    <property type="match status" value="1"/>
</dbReference>
<gene>
    <name evidence="6" type="ORF">MPEBLZ_02092</name>
</gene>
<sequence length="310" mass="33980">MHFDKYCAQIDSLNTDNATKNAMHESFTRRMELFGNNLLFFREPFTPISLTGTHCSLKCKHCDSHYLAHMLDGSNGKLRSCAHRLAGNNGMLLSGGSLPDGSVPTYLQADEIAQIKKDTHLKISAHTGIVNMGQAELLSKYLDMALVDVIGDDETIHDILGLSATVQDYESTLSHLSYFGTRIAPHIIVGLHNGELKGEIRALEIARKFNPDVVVIVVFIPTKGTASQGAQPPGIEDVVRVITKAREMFDVPLSLSCVRPGGRYRSMLDKYAVLGGIDRMAVPSRSAYRTGQDIGLNIIEIPKMCCSYGV</sequence>
<dbReference type="PANTHER" id="PTHR43288:SF2">
    <property type="entry name" value="RADICAL SAM CORE DOMAIN-CONTAINING PROTEIN"/>
    <property type="match status" value="1"/>
</dbReference>
<feature type="domain" description="Elp3/MiaA/NifB-like radical SAM core" evidence="5">
    <location>
        <begin position="45"/>
        <end position="250"/>
    </location>
</feature>
<comment type="caution">
    <text evidence="6">The sequence shown here is derived from an EMBL/GenBank/DDBJ whole genome shotgun (WGS) entry which is preliminary data.</text>
</comment>
<accession>A0A0P7ZHV6</accession>
<keyword evidence="4" id="KW-0411">Iron-sulfur</keyword>
<evidence type="ECO:0000313" key="6">
    <source>
        <dbReference type="EMBL" id="KPQ43334.1"/>
    </source>
</evidence>
<keyword evidence="3" id="KW-0408">Iron</keyword>
<evidence type="ECO:0000256" key="2">
    <source>
        <dbReference type="ARBA" id="ARBA00022723"/>
    </source>
</evidence>
<evidence type="ECO:0000256" key="4">
    <source>
        <dbReference type="ARBA" id="ARBA00023014"/>
    </source>
</evidence>
<dbReference type="SFLD" id="SFLDG01113">
    <property type="entry name" value="Uncharacterised_Radical_SAM_Su"/>
    <property type="match status" value="1"/>
</dbReference>
<proteinExistence type="predicted"/>
<dbReference type="SMART" id="SM00729">
    <property type="entry name" value="Elp3"/>
    <property type="match status" value="1"/>
</dbReference>
<dbReference type="GO" id="GO:0003824">
    <property type="term" value="F:catalytic activity"/>
    <property type="evidence" value="ECO:0007669"/>
    <property type="project" value="InterPro"/>
</dbReference>
<dbReference type="SFLD" id="SFLDS00029">
    <property type="entry name" value="Radical_SAM"/>
    <property type="match status" value="1"/>
</dbReference>
<protein>
    <recommendedName>
        <fullName evidence="5">Elp3/MiaA/NifB-like radical SAM core domain-containing protein</fullName>
    </recommendedName>
</protein>
<dbReference type="AlphaFoldDB" id="A0A0P7ZHV6"/>
<dbReference type="SUPFAM" id="SSF102114">
    <property type="entry name" value="Radical SAM enzymes"/>
    <property type="match status" value="1"/>
</dbReference>
<keyword evidence="1" id="KW-0949">S-adenosyl-L-methionine</keyword>
<evidence type="ECO:0000256" key="3">
    <source>
        <dbReference type="ARBA" id="ARBA00023004"/>
    </source>
</evidence>
<dbReference type="Proteomes" id="UP000050360">
    <property type="component" value="Unassembled WGS sequence"/>
</dbReference>
<dbReference type="GO" id="GO:0046872">
    <property type="term" value="F:metal ion binding"/>
    <property type="evidence" value="ECO:0007669"/>
    <property type="project" value="UniProtKB-KW"/>
</dbReference>
<reference evidence="6 7" key="1">
    <citation type="submission" date="2015-09" db="EMBL/GenBank/DDBJ databases">
        <title>A metagenomics-based metabolic model of nitrate-dependent anaerobic oxidation of methane by Methanoperedens-like archaea.</title>
        <authorList>
            <person name="Arshad A."/>
            <person name="Speth D.R."/>
            <person name="De Graaf R.M."/>
            <person name="Op Den Camp H.J."/>
            <person name="Jetten M.S."/>
            <person name="Welte C.U."/>
        </authorList>
    </citation>
    <scope>NUCLEOTIDE SEQUENCE [LARGE SCALE GENOMIC DNA]</scope>
</reference>
<dbReference type="GO" id="GO:0051536">
    <property type="term" value="F:iron-sulfur cluster binding"/>
    <property type="evidence" value="ECO:0007669"/>
    <property type="project" value="UniProtKB-KW"/>
</dbReference>
<dbReference type="InterPro" id="IPR007197">
    <property type="entry name" value="rSAM"/>
</dbReference>
<dbReference type="EMBL" id="LKCM01000155">
    <property type="protein sequence ID" value="KPQ43334.1"/>
    <property type="molecule type" value="Genomic_DNA"/>
</dbReference>
<dbReference type="Gene3D" id="3.20.20.70">
    <property type="entry name" value="Aldolase class I"/>
    <property type="match status" value="1"/>
</dbReference>
<evidence type="ECO:0000256" key="1">
    <source>
        <dbReference type="ARBA" id="ARBA00022691"/>
    </source>
</evidence>
<organism evidence="6 7">
    <name type="scientific">Candidatus Methanoperedens nitratireducens</name>
    <dbReference type="NCBI Taxonomy" id="1392998"/>
    <lineage>
        <taxon>Archaea</taxon>
        <taxon>Methanobacteriati</taxon>
        <taxon>Methanobacteriota</taxon>
        <taxon>Stenosarchaea group</taxon>
        <taxon>Methanomicrobia</taxon>
        <taxon>Methanosarcinales</taxon>
        <taxon>ANME-2 cluster</taxon>
        <taxon>Candidatus Methanoperedentaceae</taxon>
        <taxon>Candidatus Methanoperedens</taxon>
    </lineage>
</organism>
<dbReference type="InterPro" id="IPR058240">
    <property type="entry name" value="rSAM_sf"/>
</dbReference>
<dbReference type="InterPro" id="IPR013785">
    <property type="entry name" value="Aldolase_TIM"/>
</dbReference>
<keyword evidence="2" id="KW-0479">Metal-binding</keyword>